<keyword evidence="8" id="KW-1185">Reference proteome</keyword>
<dbReference type="InterPro" id="IPR039702">
    <property type="entry name" value="FPS1-like"/>
</dbReference>
<dbReference type="Pfam" id="PF00348">
    <property type="entry name" value="polyprenyl_synt"/>
    <property type="match status" value="1"/>
</dbReference>
<protein>
    <recommendedName>
        <fullName evidence="9">Farnesyl pyrophosphate synthase</fullName>
    </recommendedName>
</protein>
<organism evidence="7 8">
    <name type="scientific">Stomoxys calcitrans</name>
    <name type="common">Stable fly</name>
    <name type="synonym">Conops calcitrans</name>
    <dbReference type="NCBI Taxonomy" id="35570"/>
    <lineage>
        <taxon>Eukaryota</taxon>
        <taxon>Metazoa</taxon>
        <taxon>Ecdysozoa</taxon>
        <taxon>Arthropoda</taxon>
        <taxon>Hexapoda</taxon>
        <taxon>Insecta</taxon>
        <taxon>Pterygota</taxon>
        <taxon>Neoptera</taxon>
        <taxon>Endopterygota</taxon>
        <taxon>Diptera</taxon>
        <taxon>Brachycera</taxon>
        <taxon>Muscomorpha</taxon>
        <taxon>Muscoidea</taxon>
        <taxon>Muscidae</taxon>
        <taxon>Stomoxys</taxon>
    </lineage>
</organism>
<dbReference type="Gene3D" id="1.10.600.10">
    <property type="entry name" value="Farnesyl Diphosphate Synthase"/>
    <property type="match status" value="1"/>
</dbReference>
<evidence type="ECO:0000256" key="1">
    <source>
        <dbReference type="ARBA" id="ARBA00001946"/>
    </source>
</evidence>
<dbReference type="GO" id="GO:0004161">
    <property type="term" value="F:dimethylallyltranstransferase activity"/>
    <property type="evidence" value="ECO:0007669"/>
    <property type="project" value="TreeGrafter"/>
</dbReference>
<evidence type="ECO:0000256" key="4">
    <source>
        <dbReference type="ARBA" id="ARBA00022842"/>
    </source>
</evidence>
<dbReference type="GO" id="GO:0004337">
    <property type="term" value="F:(2E,6E)-farnesyl diphosphate synthase activity"/>
    <property type="evidence" value="ECO:0007669"/>
    <property type="project" value="TreeGrafter"/>
</dbReference>
<gene>
    <name evidence="7" type="primary">106088078</name>
</gene>
<proteinExistence type="inferred from homology"/>
<dbReference type="STRING" id="35570.A0A1I8Q3Z8"/>
<dbReference type="InterPro" id="IPR000092">
    <property type="entry name" value="Polyprenyl_synt"/>
</dbReference>
<dbReference type="GO" id="GO:0005737">
    <property type="term" value="C:cytoplasm"/>
    <property type="evidence" value="ECO:0007669"/>
    <property type="project" value="TreeGrafter"/>
</dbReference>
<dbReference type="VEuPathDB" id="VectorBase:SCAU013670"/>
<evidence type="ECO:0008006" key="9">
    <source>
        <dbReference type="Google" id="ProtNLM"/>
    </source>
</evidence>
<keyword evidence="4" id="KW-0460">Magnesium</keyword>
<comment type="pathway">
    <text evidence="5">Pheromone biosynthesis.</text>
</comment>
<accession>A0A1I8Q3Z8</accession>
<dbReference type="SUPFAM" id="SSF48576">
    <property type="entry name" value="Terpenoid synthases"/>
    <property type="match status" value="1"/>
</dbReference>
<dbReference type="SFLD" id="SFLDS00005">
    <property type="entry name" value="Isoprenoid_Synthase_Type_I"/>
    <property type="match status" value="1"/>
</dbReference>
<dbReference type="Proteomes" id="UP000095300">
    <property type="component" value="Unassembled WGS sequence"/>
</dbReference>
<comment type="cofactor">
    <cofactor evidence="1">
        <name>Mg(2+)</name>
        <dbReference type="ChEBI" id="CHEBI:18420"/>
    </cofactor>
</comment>
<dbReference type="PANTHER" id="PTHR11525:SF0">
    <property type="entry name" value="FARNESYL PYROPHOSPHATE SYNTHASE"/>
    <property type="match status" value="1"/>
</dbReference>
<dbReference type="PANTHER" id="PTHR11525">
    <property type="entry name" value="FARNESYL-PYROPHOSPHATE SYNTHETASE"/>
    <property type="match status" value="1"/>
</dbReference>
<sequence>MLPPVLDSSAGKLLAPAVLLFFIPVTEILQDLKETLIGYGQKETFDSLARGLEYNFQNAEQNIALLTMLSYEQMVKAKKITSPDYRLASILAWCGEILNAGILICDDVLDRGQMRRSLPCWYTLENVGLNAVTDAFLLHQFVFLTLTKHCRHLHCYTSLMELFHEVCFRTACGKSMDVACTRKSVNEFNLRDYKTMAVNKATFYNFYLPFALSMHLAGFTDPKDLSQSLDILAEIGLYFQIQNDYMDCFGNMQTAGKIGTDIEDSKYSWLAITCMERANEQQKLIMMEDYGSKDPLRVQRVKDLYKALVLPSVFAAYEEKSYNDITDHIKQISSDVPPEIFLHILNKIYRR</sequence>
<evidence type="ECO:0000256" key="2">
    <source>
        <dbReference type="ARBA" id="ARBA00022679"/>
    </source>
</evidence>
<dbReference type="GO" id="GO:0045337">
    <property type="term" value="P:farnesyl diphosphate biosynthetic process"/>
    <property type="evidence" value="ECO:0007669"/>
    <property type="project" value="TreeGrafter"/>
</dbReference>
<keyword evidence="3" id="KW-0479">Metal-binding</keyword>
<comment type="similarity">
    <text evidence="6">Belongs to the FPP/GGPP synthase family.</text>
</comment>
<dbReference type="OrthoDB" id="10257492at2759"/>
<evidence type="ECO:0000256" key="3">
    <source>
        <dbReference type="ARBA" id="ARBA00022723"/>
    </source>
</evidence>
<dbReference type="InterPro" id="IPR008949">
    <property type="entry name" value="Isoprenoid_synthase_dom_sf"/>
</dbReference>
<evidence type="ECO:0000313" key="7">
    <source>
        <dbReference type="EnsemblMetazoa" id="SCAU013670-PA"/>
    </source>
</evidence>
<keyword evidence="2 6" id="KW-0808">Transferase</keyword>
<dbReference type="AlphaFoldDB" id="A0A1I8Q3Z8"/>
<dbReference type="EnsemblMetazoa" id="SCAU013670-RA">
    <property type="protein sequence ID" value="SCAU013670-PA"/>
    <property type="gene ID" value="SCAU013670"/>
</dbReference>
<dbReference type="GO" id="GO:0046872">
    <property type="term" value="F:metal ion binding"/>
    <property type="evidence" value="ECO:0007669"/>
    <property type="project" value="UniProtKB-KW"/>
</dbReference>
<name>A0A1I8Q3Z8_STOCA</name>
<reference evidence="7" key="1">
    <citation type="submission" date="2020-05" db="UniProtKB">
        <authorList>
            <consortium name="EnsemblMetazoa"/>
        </authorList>
    </citation>
    <scope>IDENTIFICATION</scope>
    <source>
        <strain evidence="7">USDA</strain>
    </source>
</reference>
<evidence type="ECO:0000256" key="5">
    <source>
        <dbReference type="ARBA" id="ARBA00033740"/>
    </source>
</evidence>
<evidence type="ECO:0000256" key="6">
    <source>
        <dbReference type="RuleBase" id="RU004466"/>
    </source>
</evidence>
<evidence type="ECO:0000313" key="8">
    <source>
        <dbReference type="Proteomes" id="UP000095300"/>
    </source>
</evidence>
<dbReference type="GO" id="GO:0042811">
    <property type="term" value="P:pheromone biosynthetic process"/>
    <property type="evidence" value="ECO:0007669"/>
    <property type="project" value="UniProtKB-ARBA"/>
</dbReference>